<protein>
    <recommendedName>
        <fullName evidence="3">DNA starvation/stationary phase protection protein</fullName>
    </recommendedName>
</protein>
<evidence type="ECO:0000313" key="2">
    <source>
        <dbReference type="Proteomes" id="UP000004622"/>
    </source>
</evidence>
<dbReference type="Proteomes" id="UP000004622">
    <property type="component" value="Unassembled WGS sequence"/>
</dbReference>
<name>I5BRZ2_9HYPH</name>
<accession>I5BRZ2</accession>
<dbReference type="AlphaFoldDB" id="I5BRZ2"/>
<evidence type="ECO:0000313" key="1">
    <source>
        <dbReference type="EMBL" id="EIM72344.1"/>
    </source>
</evidence>
<sequence length="22" mass="2645">MLTDRLTFHEKALWMLRAIIAD</sequence>
<proteinExistence type="predicted"/>
<evidence type="ECO:0008006" key="3">
    <source>
        <dbReference type="Google" id="ProtNLM"/>
    </source>
</evidence>
<gene>
    <name evidence="1" type="ORF">A33O_20086</name>
</gene>
<reference evidence="1 2" key="1">
    <citation type="journal article" date="2012" name="J. Bacteriol.">
        <title>Genome Sequence of Nitratireductor aquibiodomus Strain RA22.</title>
        <authorList>
            <person name="Singh A."/>
            <person name="Jangir P.K."/>
            <person name="Kumari C."/>
            <person name="Sharma R."/>
        </authorList>
    </citation>
    <scope>NUCLEOTIDE SEQUENCE [LARGE SCALE GENOMIC DNA]</scope>
    <source>
        <strain evidence="1 2">RA22</strain>
    </source>
</reference>
<organism evidence="1 2">
    <name type="scientific">Nitratireductor aquibiodomus RA22</name>
    <dbReference type="NCBI Taxonomy" id="1189611"/>
    <lineage>
        <taxon>Bacteria</taxon>
        <taxon>Pseudomonadati</taxon>
        <taxon>Pseudomonadota</taxon>
        <taxon>Alphaproteobacteria</taxon>
        <taxon>Hyphomicrobiales</taxon>
        <taxon>Phyllobacteriaceae</taxon>
        <taxon>Nitratireductor</taxon>
    </lineage>
</organism>
<dbReference type="EMBL" id="AJXZ01000055">
    <property type="protein sequence ID" value="EIM72344.1"/>
    <property type="molecule type" value="Genomic_DNA"/>
</dbReference>
<comment type="caution">
    <text evidence="1">The sequence shown here is derived from an EMBL/GenBank/DDBJ whole genome shotgun (WGS) entry which is preliminary data.</text>
</comment>